<keyword evidence="5 6" id="KW-0472">Membrane</keyword>
<feature type="transmembrane region" description="Helical" evidence="6">
    <location>
        <begin position="417"/>
        <end position="436"/>
    </location>
</feature>
<evidence type="ECO:0000256" key="4">
    <source>
        <dbReference type="ARBA" id="ARBA00022989"/>
    </source>
</evidence>
<dbReference type="GO" id="GO:0022857">
    <property type="term" value="F:transmembrane transporter activity"/>
    <property type="evidence" value="ECO:0007669"/>
    <property type="project" value="InterPro"/>
</dbReference>
<sequence length="439" mass="48113">MAKIKDNTVQIIFISLLLDLLAFTMILPLLPALLDYYKEIEDNQGIYFKILYYIQNARKFFDAPDKVNTVLYGGFLGSMYSFLQFLSAPIVGALSDIYGRKPLMIFCLTGIALSYLLWALSCNFAIFVLARFVGGISKGNINLSMAIISDVTSPKTRGKAMALVGIAFSIGFVAGPMIGAFFSWISSDNRKGTWYIIPAVFALFLAASDLFFTVCYLKESLPLNCRTSNFVTGASGILTYINPIDLFQFNGVSGLTLQDKKDLKTLGCAYFIYLFVYSGLEFTLTFLTHYLFKFTSMQQGWMFLGIGLVMAILQGSWVRTIPPNKTKSVAGLGLWLIIPAFICVGLANDILTLSVGVFLFAISTAMVVTCMMTLVTRIGPDHQKGAITGVFRSLGALARACGPIVASSAFWCIGSKATYLTGAVFLVFPPLILQTVKSF</sequence>
<protein>
    <submittedName>
        <fullName evidence="9">Major facilitator superfamily domain-containing protein 10</fullName>
    </submittedName>
</protein>
<name>A0A6J3JWM5_9HYME</name>
<feature type="transmembrane region" description="Helical" evidence="6">
    <location>
        <begin position="353"/>
        <end position="378"/>
    </location>
</feature>
<feature type="transmembrane region" description="Helical" evidence="6">
    <location>
        <begin position="12"/>
        <end position="34"/>
    </location>
</feature>
<dbReference type="Pfam" id="PF07690">
    <property type="entry name" value="MFS_1"/>
    <property type="match status" value="1"/>
</dbReference>
<evidence type="ECO:0000256" key="6">
    <source>
        <dbReference type="SAM" id="Phobius"/>
    </source>
</evidence>
<keyword evidence="2" id="KW-0813">Transport</keyword>
<dbReference type="InterPro" id="IPR020846">
    <property type="entry name" value="MFS_dom"/>
</dbReference>
<keyword evidence="8" id="KW-1185">Reference proteome</keyword>
<evidence type="ECO:0000256" key="1">
    <source>
        <dbReference type="ARBA" id="ARBA00004141"/>
    </source>
</evidence>
<evidence type="ECO:0000256" key="5">
    <source>
        <dbReference type="ARBA" id="ARBA00023136"/>
    </source>
</evidence>
<dbReference type="PANTHER" id="PTHR23504">
    <property type="entry name" value="MAJOR FACILITATOR SUPERFAMILY DOMAIN-CONTAINING PROTEIN 10"/>
    <property type="match status" value="1"/>
</dbReference>
<keyword evidence="3 6" id="KW-0812">Transmembrane</keyword>
<feature type="transmembrane region" description="Helical" evidence="6">
    <location>
        <begin position="194"/>
        <end position="217"/>
    </location>
</feature>
<dbReference type="SUPFAM" id="SSF103473">
    <property type="entry name" value="MFS general substrate transporter"/>
    <property type="match status" value="1"/>
</dbReference>
<dbReference type="RefSeq" id="XP_033344594.1">
    <property type="nucleotide sequence ID" value="XM_033488703.1"/>
</dbReference>
<dbReference type="Gene3D" id="1.20.1250.20">
    <property type="entry name" value="MFS general substrate transporter like domains"/>
    <property type="match status" value="1"/>
</dbReference>
<dbReference type="PROSITE" id="PS50850">
    <property type="entry name" value="MFS"/>
    <property type="match status" value="1"/>
</dbReference>
<feature type="transmembrane region" description="Helical" evidence="6">
    <location>
        <begin position="329"/>
        <end position="347"/>
    </location>
</feature>
<dbReference type="GO" id="GO:0031526">
    <property type="term" value="C:brush border membrane"/>
    <property type="evidence" value="ECO:0007669"/>
    <property type="project" value="TreeGrafter"/>
</dbReference>
<accession>A0A6J3JWM5</accession>
<dbReference type="Proteomes" id="UP000504631">
    <property type="component" value="Unplaced"/>
</dbReference>
<dbReference type="GeneID" id="117230841"/>
<feature type="transmembrane region" description="Helical" evidence="6">
    <location>
        <begin position="160"/>
        <end position="182"/>
    </location>
</feature>
<evidence type="ECO:0000256" key="3">
    <source>
        <dbReference type="ARBA" id="ARBA00022692"/>
    </source>
</evidence>
<feature type="transmembrane region" description="Helical" evidence="6">
    <location>
        <begin position="270"/>
        <end position="292"/>
    </location>
</feature>
<feature type="transmembrane region" description="Helical" evidence="6">
    <location>
        <begin position="103"/>
        <end position="120"/>
    </location>
</feature>
<dbReference type="InterPro" id="IPR036259">
    <property type="entry name" value="MFS_trans_sf"/>
</dbReference>
<dbReference type="PANTHER" id="PTHR23504:SF31">
    <property type="entry name" value="MAJOR FACILITATOR SUPERFAMILY DOMAIN-CONTAINING PROTEIN 10"/>
    <property type="match status" value="1"/>
</dbReference>
<evidence type="ECO:0000313" key="8">
    <source>
        <dbReference type="Proteomes" id="UP000504631"/>
    </source>
</evidence>
<gene>
    <name evidence="9" type="primary">LOC117230841</name>
</gene>
<feature type="transmembrane region" description="Helical" evidence="6">
    <location>
        <begin position="390"/>
        <end position="411"/>
    </location>
</feature>
<feature type="transmembrane region" description="Helical" evidence="6">
    <location>
        <begin position="70"/>
        <end position="91"/>
    </location>
</feature>
<reference evidence="9" key="1">
    <citation type="submission" date="2025-08" db="UniProtKB">
        <authorList>
            <consortium name="RefSeq"/>
        </authorList>
    </citation>
    <scope>IDENTIFICATION</scope>
    <source>
        <tissue evidence="9">Muscle</tissue>
    </source>
</reference>
<organism evidence="8 9">
    <name type="scientific">Bombus vosnesenskii</name>
    <dbReference type="NCBI Taxonomy" id="207650"/>
    <lineage>
        <taxon>Eukaryota</taxon>
        <taxon>Metazoa</taxon>
        <taxon>Ecdysozoa</taxon>
        <taxon>Arthropoda</taxon>
        <taxon>Hexapoda</taxon>
        <taxon>Insecta</taxon>
        <taxon>Pterygota</taxon>
        <taxon>Neoptera</taxon>
        <taxon>Endopterygota</taxon>
        <taxon>Hymenoptera</taxon>
        <taxon>Apocrita</taxon>
        <taxon>Aculeata</taxon>
        <taxon>Apoidea</taxon>
        <taxon>Anthophila</taxon>
        <taxon>Apidae</taxon>
        <taxon>Bombus</taxon>
        <taxon>Pyrobombus</taxon>
    </lineage>
</organism>
<dbReference type="FunFam" id="1.20.1250.20:FF:000223">
    <property type="entry name" value="Major facilitator superfamily domain-containing protein"/>
    <property type="match status" value="1"/>
</dbReference>
<keyword evidence="4 6" id="KW-1133">Transmembrane helix</keyword>
<dbReference type="AlphaFoldDB" id="A0A6J3JWM5"/>
<evidence type="ECO:0000313" key="9">
    <source>
        <dbReference type="RefSeq" id="XP_033344594.1"/>
    </source>
</evidence>
<comment type="subcellular location">
    <subcellularLocation>
        <location evidence="1">Membrane</location>
        <topology evidence="1">Multi-pass membrane protein</topology>
    </subcellularLocation>
</comment>
<dbReference type="KEGG" id="bvk:117230841"/>
<evidence type="ECO:0000259" key="7">
    <source>
        <dbReference type="PROSITE" id="PS50850"/>
    </source>
</evidence>
<dbReference type="InterPro" id="IPR011701">
    <property type="entry name" value="MFS"/>
</dbReference>
<proteinExistence type="predicted"/>
<evidence type="ECO:0000256" key="2">
    <source>
        <dbReference type="ARBA" id="ARBA00022448"/>
    </source>
</evidence>
<feature type="domain" description="Major facilitator superfamily (MFS) profile" evidence="7">
    <location>
        <begin position="8"/>
        <end position="439"/>
    </location>
</feature>
<dbReference type="CTD" id="42500"/>
<feature type="transmembrane region" description="Helical" evidence="6">
    <location>
        <begin position="298"/>
        <end position="317"/>
    </location>
</feature>